<feature type="domain" description="DUF243" evidence="2">
    <location>
        <begin position="264"/>
        <end position="358"/>
    </location>
</feature>
<dbReference type="OrthoDB" id="8007215at2759"/>
<name>A0A0L0CTS7_LUCCU</name>
<dbReference type="Proteomes" id="UP000037069">
    <property type="component" value="Unassembled WGS sequence"/>
</dbReference>
<keyword evidence="1" id="KW-0732">Signal</keyword>
<dbReference type="AlphaFoldDB" id="A0A0L0CTS7"/>
<dbReference type="GO" id="GO:0040003">
    <property type="term" value="P:chitin-based cuticle development"/>
    <property type="evidence" value="ECO:0007669"/>
    <property type="project" value="TreeGrafter"/>
</dbReference>
<evidence type="ECO:0000313" key="3">
    <source>
        <dbReference type="EMBL" id="KNC34789.1"/>
    </source>
</evidence>
<feature type="signal peptide" evidence="1">
    <location>
        <begin position="1"/>
        <end position="15"/>
    </location>
</feature>
<comment type="caution">
    <text evidence="3">The sequence shown here is derived from an EMBL/GenBank/DDBJ whole genome shotgun (WGS) entry which is preliminary data.</text>
</comment>
<gene>
    <name evidence="3" type="ORF">FF38_01917</name>
</gene>
<organism evidence="3 4">
    <name type="scientific">Lucilia cuprina</name>
    <name type="common">Green bottle fly</name>
    <name type="synonym">Australian sheep blowfly</name>
    <dbReference type="NCBI Taxonomy" id="7375"/>
    <lineage>
        <taxon>Eukaryota</taxon>
        <taxon>Metazoa</taxon>
        <taxon>Ecdysozoa</taxon>
        <taxon>Arthropoda</taxon>
        <taxon>Hexapoda</taxon>
        <taxon>Insecta</taxon>
        <taxon>Pterygota</taxon>
        <taxon>Neoptera</taxon>
        <taxon>Endopterygota</taxon>
        <taxon>Diptera</taxon>
        <taxon>Brachycera</taxon>
        <taxon>Muscomorpha</taxon>
        <taxon>Oestroidea</taxon>
        <taxon>Calliphoridae</taxon>
        <taxon>Luciliinae</taxon>
        <taxon>Lucilia</taxon>
    </lineage>
</organism>
<feature type="domain" description="DUF243" evidence="2">
    <location>
        <begin position="73"/>
        <end position="173"/>
    </location>
</feature>
<dbReference type="EMBL" id="JRES01000032">
    <property type="protein sequence ID" value="KNC34789.1"/>
    <property type="molecule type" value="Genomic_DNA"/>
</dbReference>
<dbReference type="SMART" id="SM00690">
    <property type="entry name" value="DM5"/>
    <property type="match status" value="3"/>
</dbReference>
<accession>A0A0L0CTS7</accession>
<reference evidence="3 4" key="1">
    <citation type="journal article" date="2015" name="Nat. Commun.">
        <title>Lucilia cuprina genome unlocks parasitic fly biology to underpin future interventions.</title>
        <authorList>
            <person name="Anstead C.A."/>
            <person name="Korhonen P.K."/>
            <person name="Young N.D."/>
            <person name="Hall R.S."/>
            <person name="Jex A.R."/>
            <person name="Murali S.C."/>
            <person name="Hughes D.S."/>
            <person name="Lee S.F."/>
            <person name="Perry T."/>
            <person name="Stroehlein A.J."/>
            <person name="Ansell B.R."/>
            <person name="Breugelmans B."/>
            <person name="Hofmann A."/>
            <person name="Qu J."/>
            <person name="Dugan S."/>
            <person name="Lee S.L."/>
            <person name="Chao H."/>
            <person name="Dinh H."/>
            <person name="Han Y."/>
            <person name="Doddapaneni H.V."/>
            <person name="Worley K.C."/>
            <person name="Muzny D.M."/>
            <person name="Ioannidis P."/>
            <person name="Waterhouse R.M."/>
            <person name="Zdobnov E.M."/>
            <person name="James P.J."/>
            <person name="Bagnall N.H."/>
            <person name="Kotze A.C."/>
            <person name="Gibbs R.A."/>
            <person name="Richards S."/>
            <person name="Batterham P."/>
            <person name="Gasser R.B."/>
        </authorList>
    </citation>
    <scope>NUCLEOTIDE SEQUENCE [LARGE SCALE GENOMIC DNA]</scope>
    <source>
        <strain evidence="3 4">LS</strain>
        <tissue evidence="3">Full body</tissue>
    </source>
</reference>
<dbReference type="GO" id="GO:0008010">
    <property type="term" value="F:structural constituent of chitin-based larval cuticle"/>
    <property type="evidence" value="ECO:0007669"/>
    <property type="project" value="TreeGrafter"/>
</dbReference>
<feature type="chain" id="PRO_5012000345" description="DUF243 domain-containing protein" evidence="1">
    <location>
        <begin position="16"/>
        <end position="655"/>
    </location>
</feature>
<dbReference type="GO" id="GO:0062129">
    <property type="term" value="C:chitin-based extracellular matrix"/>
    <property type="evidence" value="ECO:0007669"/>
    <property type="project" value="TreeGrafter"/>
</dbReference>
<dbReference type="Pfam" id="PF03103">
    <property type="entry name" value="DUF243"/>
    <property type="match status" value="3"/>
</dbReference>
<feature type="domain" description="DUF243" evidence="2">
    <location>
        <begin position="478"/>
        <end position="579"/>
    </location>
</feature>
<evidence type="ECO:0000256" key="1">
    <source>
        <dbReference type="SAM" id="SignalP"/>
    </source>
</evidence>
<proteinExistence type="predicted"/>
<protein>
    <recommendedName>
        <fullName evidence="2">DUF243 domain-containing protein</fullName>
    </recommendedName>
</protein>
<sequence length="655" mass="71746">MRAFIVLCLVAVACADKLGYNYKPVGHSNSGLSFNPGSVVGGGDFGSSSNVAPNYAGDFPTASHDAPAYAPQAELEKEFFTYTANDEDFHDPAASNQLANSVKQGLRVIFIKGPENKGLEDAALTLAKQAAEQKTAIYVLNKQADLGHLADKLNNVNKNSNKPEVHFVKYRTPEDAVNAQKAIQGQYDALGGRSNSHDGGVAPVLNFASKAPVPSHSAEGSAPTSSYIPPGPGASYLPASIFPADQGYTYNPELGISSKNNLEPAKETEYFLYTAPDDINDVIDSKRLANLLRPQRVIFIKNPENKIFSLTAEQLAKQQSLNIYVLQRQTDTADLQSQLQEIHERQKPRVQFIKYRTSTDIERAKQAVYNDFESIPGPSKFHQNQQTPVYEFDGRSQQFRFIQQERTTQPPILCLVALTCADKLGYNYQPVEHSDDGLSFTPGLSQDASNLLAQTLETPLQQQSLIETPAPQPAQLISEFKKEFYSYAAPEDAFDDNEAANKIAGALKKNLRVVFIKSPENKGFEEAALNLAKHAAQERTAIYVLSKQSDIGDLANKLQNLKSQSQSKPEVHFVKYRTPEDAANAQKAIQEQYNTLPGTSQTVNGGDASVLNFASRAPVSAGHIPAGPGHQYLPANPIPTADYLPPSLRRFRFRL</sequence>
<evidence type="ECO:0000259" key="2">
    <source>
        <dbReference type="SMART" id="SM00690"/>
    </source>
</evidence>
<dbReference type="PANTHER" id="PTHR31927">
    <property type="entry name" value="FI07246P-RELATED-RELATED"/>
    <property type="match status" value="1"/>
</dbReference>
<evidence type="ECO:0000313" key="4">
    <source>
        <dbReference type="Proteomes" id="UP000037069"/>
    </source>
</evidence>
<dbReference type="InterPro" id="IPR004145">
    <property type="entry name" value="DUF243"/>
</dbReference>
<dbReference type="PANTHER" id="PTHR31927:SF2">
    <property type="entry name" value="FI07246P-RELATED"/>
    <property type="match status" value="1"/>
</dbReference>
<keyword evidence="4" id="KW-1185">Reference proteome</keyword>